<keyword evidence="14" id="KW-1185">Reference proteome</keyword>
<feature type="transmembrane region" description="Helical" evidence="11">
    <location>
        <begin position="399"/>
        <end position="423"/>
    </location>
</feature>
<feature type="transmembrane region" description="Helical" evidence="11">
    <location>
        <begin position="98"/>
        <end position="120"/>
    </location>
</feature>
<dbReference type="GO" id="GO:0004984">
    <property type="term" value="F:olfactory receptor activity"/>
    <property type="evidence" value="ECO:0007669"/>
    <property type="project" value="InterPro"/>
</dbReference>
<dbReference type="SUPFAM" id="SSF81321">
    <property type="entry name" value="Family A G protein-coupled receptor-like"/>
    <property type="match status" value="2"/>
</dbReference>
<feature type="transmembrane region" description="Helical" evidence="11">
    <location>
        <begin position="58"/>
        <end position="78"/>
    </location>
</feature>
<dbReference type="PRINTS" id="PR00245">
    <property type="entry name" value="OLFACTORYR"/>
</dbReference>
<keyword evidence="3 10" id="KW-0812">Transmembrane</keyword>
<evidence type="ECO:0000256" key="1">
    <source>
        <dbReference type="ARBA" id="ARBA00004651"/>
    </source>
</evidence>
<feature type="transmembrane region" description="Helical" evidence="11">
    <location>
        <begin position="355"/>
        <end position="379"/>
    </location>
</feature>
<keyword evidence="5 11" id="KW-1133">Transmembrane helix</keyword>
<evidence type="ECO:0000256" key="6">
    <source>
        <dbReference type="ARBA" id="ARBA00023040"/>
    </source>
</evidence>
<feature type="transmembrane region" description="Helical" evidence="11">
    <location>
        <begin position="26"/>
        <end position="51"/>
    </location>
</feature>
<comment type="similarity">
    <text evidence="10">Belongs to the G-protein coupled receptor 1 family.</text>
</comment>
<comment type="subcellular location">
    <subcellularLocation>
        <location evidence="1">Cell membrane</location>
        <topology evidence="1">Multi-pass membrane protein</topology>
    </subcellularLocation>
</comment>
<organism evidence="13 14">
    <name type="scientific">Alligator mississippiensis</name>
    <name type="common">American alligator</name>
    <dbReference type="NCBI Taxonomy" id="8496"/>
    <lineage>
        <taxon>Eukaryota</taxon>
        <taxon>Metazoa</taxon>
        <taxon>Chordata</taxon>
        <taxon>Craniata</taxon>
        <taxon>Vertebrata</taxon>
        <taxon>Euteleostomi</taxon>
        <taxon>Archelosauria</taxon>
        <taxon>Archosauria</taxon>
        <taxon>Crocodylia</taxon>
        <taxon>Alligatoridae</taxon>
        <taxon>Alligatorinae</taxon>
        <taxon>Alligator</taxon>
    </lineage>
</organism>
<keyword evidence="2" id="KW-1003">Cell membrane</keyword>
<gene>
    <name evidence="13" type="ORF">Y1Q_0019900</name>
</gene>
<feature type="transmembrane region" description="Helical" evidence="11">
    <location>
        <begin position="239"/>
        <end position="259"/>
    </location>
</feature>
<keyword evidence="8 10" id="KW-0675">Receptor</keyword>
<dbReference type="InterPro" id="IPR017452">
    <property type="entry name" value="GPCR_Rhodpsn_7TM"/>
</dbReference>
<dbReference type="GO" id="GO:0004930">
    <property type="term" value="F:G protein-coupled receptor activity"/>
    <property type="evidence" value="ECO:0007669"/>
    <property type="project" value="UniProtKB-KW"/>
</dbReference>
<dbReference type="eggNOG" id="ENOG502SIAX">
    <property type="taxonomic scope" value="Eukaryota"/>
</dbReference>
<dbReference type="PROSITE" id="PS00237">
    <property type="entry name" value="G_PROTEIN_RECEP_F1_1"/>
    <property type="match status" value="1"/>
</dbReference>
<feature type="transmembrane region" description="Helical" evidence="11">
    <location>
        <begin position="501"/>
        <end position="525"/>
    </location>
</feature>
<keyword evidence="4" id="KW-0716">Sensory transduction</keyword>
<evidence type="ECO:0000313" key="14">
    <source>
        <dbReference type="Proteomes" id="UP000050525"/>
    </source>
</evidence>
<dbReference type="AlphaFoldDB" id="A0A151P8J0"/>
<dbReference type="InterPro" id="IPR000276">
    <property type="entry name" value="GPCR_Rhodpsn"/>
</dbReference>
<feature type="transmembrane region" description="Helical" evidence="11">
    <location>
        <begin position="435"/>
        <end position="455"/>
    </location>
</feature>
<dbReference type="Pfam" id="PF13853">
    <property type="entry name" value="7tm_4"/>
    <property type="match status" value="2"/>
</dbReference>
<keyword evidence="4" id="KW-0552">Olfaction</keyword>
<evidence type="ECO:0000256" key="11">
    <source>
        <dbReference type="SAM" id="Phobius"/>
    </source>
</evidence>
<keyword evidence="9 10" id="KW-0807">Transducer</keyword>
<evidence type="ECO:0000256" key="7">
    <source>
        <dbReference type="ARBA" id="ARBA00023136"/>
    </source>
</evidence>
<dbReference type="Gene3D" id="1.20.1070.10">
    <property type="entry name" value="Rhodopsin 7-helix transmembrane proteins"/>
    <property type="match status" value="2"/>
</dbReference>
<dbReference type="InterPro" id="IPR050516">
    <property type="entry name" value="Olfactory_GPCR"/>
</dbReference>
<evidence type="ECO:0000256" key="4">
    <source>
        <dbReference type="ARBA" id="ARBA00022725"/>
    </source>
</evidence>
<feature type="transmembrane region" description="Helical" evidence="11">
    <location>
        <begin position="537"/>
        <end position="556"/>
    </location>
</feature>
<dbReference type="FunFam" id="1.20.1070.10:FF:000015">
    <property type="entry name" value="Olfactory receptor"/>
    <property type="match status" value="2"/>
</dbReference>
<dbReference type="GO" id="GO:0005886">
    <property type="term" value="C:plasma membrane"/>
    <property type="evidence" value="ECO:0007669"/>
    <property type="project" value="UniProtKB-SubCell"/>
</dbReference>
<evidence type="ECO:0000256" key="3">
    <source>
        <dbReference type="ARBA" id="ARBA00022692"/>
    </source>
</evidence>
<evidence type="ECO:0000256" key="9">
    <source>
        <dbReference type="ARBA" id="ARBA00023224"/>
    </source>
</evidence>
<feature type="transmembrane region" description="Helical" evidence="11">
    <location>
        <begin position="322"/>
        <end position="348"/>
    </location>
</feature>
<evidence type="ECO:0000256" key="2">
    <source>
        <dbReference type="ARBA" id="ARBA00022475"/>
    </source>
</evidence>
<feature type="domain" description="G-protein coupled receptors family 1 profile" evidence="12">
    <location>
        <begin position="41"/>
        <end position="289"/>
    </location>
</feature>
<dbReference type="PROSITE" id="PS50262">
    <property type="entry name" value="G_PROTEIN_RECEP_F1_2"/>
    <property type="match status" value="2"/>
</dbReference>
<comment type="caution">
    <text evidence="13">The sequence shown here is derived from an EMBL/GenBank/DDBJ whole genome shotgun (WGS) entry which is preliminary data.</text>
</comment>
<evidence type="ECO:0000259" key="12">
    <source>
        <dbReference type="PROSITE" id="PS50262"/>
    </source>
</evidence>
<dbReference type="PRINTS" id="PR00237">
    <property type="entry name" value="GPCRRHODOPSN"/>
</dbReference>
<dbReference type="Proteomes" id="UP000050525">
    <property type="component" value="Unassembled WGS sequence"/>
</dbReference>
<keyword evidence="6 10" id="KW-0297">G-protein coupled receptor</keyword>
<accession>A0A151P8J0</accession>
<proteinExistence type="inferred from homology"/>
<evidence type="ECO:0000256" key="8">
    <source>
        <dbReference type="ARBA" id="ARBA00023170"/>
    </source>
</evidence>
<dbReference type="InterPro" id="IPR000725">
    <property type="entry name" value="Olfact_rcpt"/>
</dbReference>
<feature type="domain" description="G-protein coupled receptors family 1 profile" evidence="12">
    <location>
        <begin position="338"/>
        <end position="586"/>
    </location>
</feature>
<reference evidence="13 14" key="1">
    <citation type="journal article" date="2012" name="Genome Biol.">
        <title>Sequencing three crocodilian genomes to illuminate the evolution of archosaurs and amniotes.</title>
        <authorList>
            <person name="St John J.A."/>
            <person name="Braun E.L."/>
            <person name="Isberg S.R."/>
            <person name="Miles L.G."/>
            <person name="Chong A.Y."/>
            <person name="Gongora J."/>
            <person name="Dalzell P."/>
            <person name="Moran C."/>
            <person name="Bed'hom B."/>
            <person name="Abzhanov A."/>
            <person name="Burgess S.C."/>
            <person name="Cooksey A.M."/>
            <person name="Castoe T.A."/>
            <person name="Crawford N.G."/>
            <person name="Densmore L.D."/>
            <person name="Drew J.C."/>
            <person name="Edwards S.V."/>
            <person name="Faircloth B.C."/>
            <person name="Fujita M.K."/>
            <person name="Greenwold M.J."/>
            <person name="Hoffmann F.G."/>
            <person name="Howard J.M."/>
            <person name="Iguchi T."/>
            <person name="Janes D.E."/>
            <person name="Khan S.Y."/>
            <person name="Kohno S."/>
            <person name="de Koning A.J."/>
            <person name="Lance S.L."/>
            <person name="McCarthy F.M."/>
            <person name="McCormack J.E."/>
            <person name="Merchant M.E."/>
            <person name="Peterson D.G."/>
            <person name="Pollock D.D."/>
            <person name="Pourmand N."/>
            <person name="Raney B.J."/>
            <person name="Roessler K.A."/>
            <person name="Sanford J.R."/>
            <person name="Sawyer R.H."/>
            <person name="Schmidt C.J."/>
            <person name="Triplett E.W."/>
            <person name="Tuberville T.D."/>
            <person name="Venegas-Anaya M."/>
            <person name="Howard J.T."/>
            <person name="Jarvis E.D."/>
            <person name="Guillette L.J.Jr."/>
            <person name="Glenn T.C."/>
            <person name="Green R.E."/>
            <person name="Ray D.A."/>
        </authorList>
    </citation>
    <scope>NUCLEOTIDE SEQUENCE [LARGE SCALE GENOMIC DNA]</scope>
    <source>
        <strain evidence="13">KSC_2009_1</strain>
    </source>
</reference>
<sequence length="609" mass="68119">MDRNNETSVLRFILLGLSECQDLQPLIFLGLLAVYLVNVVSNSLLLAVVWFDAQFSSPMYFLLGQLALVDMSFATITVPQALVHALTQHRDIPFTSCMAQMFLFLAAGNMESYLLAIMAYDRYVAICHPLHYTTVVTQPLCLKMVGASWVVVSLHALLHTVLASQIHYCSNHLGHFFCDLPPLFRLSCTQPFLNEMVAFTEGPLEILSPLAFILTSYARIGATMFHLRSTSGLCKALSTCGSHLMVVILFYGTVVWLYFRPSSSYDLARDQQVALFYTVVAPALNPLIYSLRNKEVPADSLCGTFSQLQDQSSLSEHQDLQLLIFLGLLVIYLVNEFNNSLLLAMVWFDAKLRGLVYFLLGQLALVDTSFATIMVPQALVHPLTQCRNIPFTSCMTQMFLYLTVGAMESYLWAIMAYDCYVAICHPLHYTTVVTWPLYLKMVGASWVFISLHSLMHTILAARLHYCGNHIGHFFCELPPLLHLSCTQNFLNEMMAFIEGSVVFPSPLAFTLTSYGCIANAMFCLLSTSYLHKALSTCGSNLTMVTLFYGTMAWLYFHPSSNYDLGHGQQVALSYNVVAPALNPIIYSLMNKKVMAALKRAVRKILTKGT</sequence>
<dbReference type="PANTHER" id="PTHR26452">
    <property type="entry name" value="OLFACTORY RECEPTOR"/>
    <property type="match status" value="1"/>
</dbReference>
<evidence type="ECO:0000256" key="5">
    <source>
        <dbReference type="ARBA" id="ARBA00022989"/>
    </source>
</evidence>
<evidence type="ECO:0000256" key="10">
    <source>
        <dbReference type="RuleBase" id="RU000688"/>
    </source>
</evidence>
<dbReference type="EMBL" id="AKHW03000596">
    <property type="protein sequence ID" value="KYO45352.1"/>
    <property type="molecule type" value="Genomic_DNA"/>
</dbReference>
<keyword evidence="7 11" id="KW-0472">Membrane</keyword>
<feature type="transmembrane region" description="Helical" evidence="11">
    <location>
        <begin position="571"/>
        <end position="589"/>
    </location>
</feature>
<name>A0A151P8J0_ALLMI</name>
<evidence type="ECO:0000313" key="13">
    <source>
        <dbReference type="EMBL" id="KYO45352.1"/>
    </source>
</evidence>
<protein>
    <submittedName>
        <fullName evidence="13">Olfactory receptor 1C1-like</fullName>
    </submittedName>
</protein>